<dbReference type="GO" id="GO:0009254">
    <property type="term" value="P:peptidoglycan turnover"/>
    <property type="evidence" value="ECO:0007669"/>
    <property type="project" value="TreeGrafter"/>
</dbReference>
<comment type="catalytic activity">
    <reaction evidence="1">
        <text>Hydrolysis of terminal non-reducing N-acetyl-D-hexosamine residues in N-acetyl-beta-D-hexosaminides.</text>
        <dbReference type="EC" id="3.2.1.52"/>
    </reaction>
</comment>
<sequence length="361" mass="40119">MLKKRGLFLVLFLVYIYAFAQAREYTPEEKLAQMFMLGFKGASLPEFAAFVSGNHWGGYIFYAEDTNIADSGQAAGFLQSIAGRSSDTKIKPFLAVDMEGGGWQLAKEKTDKGLVYFVSPRNIAGTDPESRKSWAENIAAYTKTLGFNLNLSPVVDVDRSPFNNSRSFGGTAETVIENARLFLDAHQANGVVCALKHFPGRGSGRQEDIDNLYERASDLRPFQALAAHQNTGLIMISTLVYPNIDPDKPAHKSPEAYKLLRALGYRNIALTDDISGCGATIEELQNEIVEIIEAGADMLLLANKGGNYDPQLSVKLRQAVKNIVRRRLITEERIEESFARILAVKQKHNIEPEEIYLNYEI</sequence>
<evidence type="ECO:0000313" key="7">
    <source>
        <dbReference type="EMBL" id="GBR72680.1"/>
    </source>
</evidence>
<evidence type="ECO:0000259" key="6">
    <source>
        <dbReference type="Pfam" id="PF00933"/>
    </source>
</evidence>
<gene>
    <name evidence="7" type="primary">bglX</name>
    <name evidence="7" type="ORF">NO1_0179</name>
</gene>
<accession>A0A388T826</accession>
<feature type="domain" description="Glycoside hydrolase family 3 N-terminal" evidence="6">
    <location>
        <begin position="28"/>
        <end position="343"/>
    </location>
</feature>
<dbReference type="EC" id="3.2.1.52" evidence="3"/>
<dbReference type="InterPro" id="IPR001764">
    <property type="entry name" value="Glyco_hydro_3_N"/>
</dbReference>
<dbReference type="PANTHER" id="PTHR30480:SF13">
    <property type="entry name" value="BETA-HEXOSAMINIDASE"/>
    <property type="match status" value="1"/>
</dbReference>
<comment type="caution">
    <text evidence="7">The sequence shown here is derived from an EMBL/GenBank/DDBJ whole genome shotgun (WGS) entry which is preliminary data.</text>
</comment>
<dbReference type="GO" id="GO:0005975">
    <property type="term" value="P:carbohydrate metabolic process"/>
    <property type="evidence" value="ECO:0007669"/>
    <property type="project" value="InterPro"/>
</dbReference>
<evidence type="ECO:0000256" key="5">
    <source>
        <dbReference type="ARBA" id="ARBA00023295"/>
    </source>
</evidence>
<comment type="similarity">
    <text evidence="2">Belongs to the glycosyl hydrolase 3 family.</text>
</comment>
<protein>
    <recommendedName>
        <fullName evidence="3">beta-N-acetylhexosaminidase</fullName>
        <ecNumber evidence="3">3.2.1.52</ecNumber>
    </recommendedName>
</protein>
<keyword evidence="4" id="KW-0378">Hydrolase</keyword>
<dbReference type="SUPFAM" id="SSF51445">
    <property type="entry name" value="(Trans)glycosidases"/>
    <property type="match status" value="1"/>
</dbReference>
<dbReference type="EMBL" id="BGZN01000002">
    <property type="protein sequence ID" value="GBR72680.1"/>
    <property type="molecule type" value="Genomic_DNA"/>
</dbReference>
<evidence type="ECO:0000256" key="4">
    <source>
        <dbReference type="ARBA" id="ARBA00022801"/>
    </source>
</evidence>
<dbReference type="Gene3D" id="3.20.20.300">
    <property type="entry name" value="Glycoside hydrolase, family 3, N-terminal domain"/>
    <property type="match status" value="1"/>
</dbReference>
<dbReference type="PANTHER" id="PTHR30480">
    <property type="entry name" value="BETA-HEXOSAMINIDASE-RELATED"/>
    <property type="match status" value="1"/>
</dbReference>
<reference evidence="7 8" key="1">
    <citation type="journal article" date="2019" name="ISME J.">
        <title>Genome analyses of uncultured TG2/ZB3 bacteria in 'Margulisbacteria' specifically attached to ectosymbiotic spirochetes of protists in the termite gut.</title>
        <authorList>
            <person name="Utami Y.D."/>
            <person name="Kuwahara H."/>
            <person name="Igai K."/>
            <person name="Murakami T."/>
            <person name="Sugaya K."/>
            <person name="Morikawa T."/>
            <person name="Nagura Y."/>
            <person name="Yuki M."/>
            <person name="Deevong P."/>
            <person name="Inoue T."/>
            <person name="Kihara K."/>
            <person name="Lo N."/>
            <person name="Yamada A."/>
            <person name="Ohkuma M."/>
            <person name="Hongoh Y."/>
        </authorList>
    </citation>
    <scope>NUCLEOTIDE SEQUENCE [LARGE SCALE GENOMIC DNA]</scope>
    <source>
        <strain evidence="7">NkOx7-01</strain>
    </source>
</reference>
<dbReference type="InterPro" id="IPR050226">
    <property type="entry name" value="NagZ_Beta-hexosaminidase"/>
</dbReference>
<dbReference type="InterPro" id="IPR036962">
    <property type="entry name" value="Glyco_hydro_3_N_sf"/>
</dbReference>
<keyword evidence="8" id="KW-1185">Reference proteome</keyword>
<evidence type="ECO:0000256" key="2">
    <source>
        <dbReference type="ARBA" id="ARBA00005336"/>
    </source>
</evidence>
<evidence type="ECO:0000256" key="3">
    <source>
        <dbReference type="ARBA" id="ARBA00012663"/>
    </source>
</evidence>
<organism evidence="7 8">
    <name type="scientific">Termititenax aidoneus</name>
    <dbReference type="NCBI Taxonomy" id="2218524"/>
    <lineage>
        <taxon>Bacteria</taxon>
        <taxon>Bacillati</taxon>
        <taxon>Candidatus Margulisiibacteriota</taxon>
        <taxon>Candidatus Termititenacia</taxon>
        <taxon>Candidatus Termititenacales</taxon>
        <taxon>Candidatus Termititenacaceae</taxon>
        <taxon>Candidatus Termititenax</taxon>
    </lineage>
</organism>
<evidence type="ECO:0000256" key="1">
    <source>
        <dbReference type="ARBA" id="ARBA00001231"/>
    </source>
</evidence>
<dbReference type="InterPro" id="IPR017853">
    <property type="entry name" value="GH"/>
</dbReference>
<evidence type="ECO:0000313" key="8">
    <source>
        <dbReference type="Proteomes" id="UP000269352"/>
    </source>
</evidence>
<name>A0A388T826_TERA1</name>
<proteinExistence type="inferred from homology"/>
<keyword evidence="5" id="KW-0326">Glycosidase</keyword>
<dbReference type="Pfam" id="PF00933">
    <property type="entry name" value="Glyco_hydro_3"/>
    <property type="match status" value="1"/>
</dbReference>
<dbReference type="AlphaFoldDB" id="A0A388T826"/>
<dbReference type="Proteomes" id="UP000269352">
    <property type="component" value="Unassembled WGS sequence"/>
</dbReference>
<dbReference type="GO" id="GO:0004563">
    <property type="term" value="F:beta-N-acetylhexosaminidase activity"/>
    <property type="evidence" value="ECO:0007669"/>
    <property type="project" value="UniProtKB-EC"/>
</dbReference>